<sequence length="693" mass="75891">MNPEADKLYQLLPALYRIRDTEQGGALRALCEVLAEDIAVLRENLDQLYDDQFIETCADWVAPYIGDLIGYRTLHAVTERTRSARAEVANTIAYRRRKGTATVLEQLARDVTGWNARVVEFFQWLETSQYMNHVRPTNLVTVDLRNWEALERRDTAFNGIAHSVDMRRIETQQGRYNIPNIGLFLWRLDAFSLTGSPAYRVDDERYLFSPLGSDTQLVTRPESETDISHLAEPINVPEPISRRVLHQSLARYYGPQLSLFVEADNLDTSIGNVKVCHLSDQGATWAHLPVSKVTIDPVLGRIAVPPGRPPVNLHVTCHYGFSMPTGGGEYERSKTFALGGGFTSVTQGQSLQAALTAAQAGGVVEIGDSGRYQETLSLTVPATAKVELRAANEHRPTLVLNGDWTITLAPGSELTLNGLLITGGRLRIDAAGADGTRLLRLRHCTLVPGLSLTREGEPVSPAEPSLVIEREGTTVEIDHCVLGGLRAVDHTEVSITNSLVDATSPTGVAYAAPDGLGAGGVISIVNSTVMGKVHTKRLDLASNTIFAAALTNGDSWSHPVWSDQNQQGCCRFSFVPLNSIVPRRYRCQPDLAVDAALLEADQPKGSLTGPETQAITLATQARVRPAFTARRYGLAAYGQLAGHCPEEIRRGADDESEMGVFHDVFAPQREDNLKIRLQEYLRFALEAGLFHAT</sequence>
<protein>
    <submittedName>
        <fullName evidence="1">Uncharacterized protein</fullName>
    </submittedName>
</protein>
<dbReference type="Gene3D" id="2.160.20.10">
    <property type="entry name" value="Single-stranded right-handed beta-helix, Pectin lyase-like"/>
    <property type="match status" value="1"/>
</dbReference>
<dbReference type="InterPro" id="IPR012334">
    <property type="entry name" value="Pectin_lyas_fold"/>
</dbReference>
<reference evidence="1 2" key="1">
    <citation type="journal article" date="2010" name="Proc. Natl. Acad. Sci. U.S.A.">
        <title>A Nitrospira metagenome illuminates the physiology and evolution of globally important nitrite-oxidizing bacteria.</title>
        <authorList>
            <person name="Lucker S."/>
            <person name="Wagner M."/>
            <person name="Maixner F."/>
            <person name="Pelletier E."/>
            <person name="Koch H."/>
            <person name="Vacherie B."/>
            <person name="Rattei T."/>
            <person name="Sinninghe Damste J."/>
            <person name="Spieck E."/>
            <person name="Le Paslier D."/>
            <person name="Daims H."/>
        </authorList>
    </citation>
    <scope>NUCLEOTIDE SEQUENCE [LARGE SCALE GENOMIC DNA]</scope>
</reference>
<dbReference type="STRING" id="330214.NIDE2237"/>
<organism evidence="1 2">
    <name type="scientific">Nitrospira defluvii</name>
    <dbReference type="NCBI Taxonomy" id="330214"/>
    <lineage>
        <taxon>Bacteria</taxon>
        <taxon>Pseudomonadati</taxon>
        <taxon>Nitrospirota</taxon>
        <taxon>Nitrospiria</taxon>
        <taxon>Nitrospirales</taxon>
        <taxon>Nitrospiraceae</taxon>
        <taxon>Nitrospira</taxon>
    </lineage>
</organism>
<dbReference type="Proteomes" id="UP000001660">
    <property type="component" value="Chromosome"/>
</dbReference>
<dbReference type="eggNOG" id="COG3292">
    <property type="taxonomic scope" value="Bacteria"/>
</dbReference>
<dbReference type="AlphaFoldDB" id="D8P996"/>
<dbReference type="HOGENOM" id="CLU_377112_0_0_0"/>
<dbReference type="InterPro" id="IPR011050">
    <property type="entry name" value="Pectin_lyase_fold/virulence"/>
</dbReference>
<evidence type="ECO:0000313" key="2">
    <source>
        <dbReference type="Proteomes" id="UP000001660"/>
    </source>
</evidence>
<evidence type="ECO:0000313" key="1">
    <source>
        <dbReference type="EMBL" id="CBK41953.1"/>
    </source>
</evidence>
<dbReference type="KEGG" id="nde:NIDE2237"/>
<proteinExistence type="predicted"/>
<dbReference type="EMBL" id="FP929003">
    <property type="protein sequence ID" value="CBK41953.1"/>
    <property type="molecule type" value="Genomic_DNA"/>
</dbReference>
<dbReference type="SUPFAM" id="SSF51126">
    <property type="entry name" value="Pectin lyase-like"/>
    <property type="match status" value="1"/>
</dbReference>
<gene>
    <name evidence="1" type="ORF">NIDE2237</name>
</gene>
<accession>D8P996</accession>
<name>D8P996_9BACT</name>
<keyword evidence="2" id="KW-1185">Reference proteome</keyword>
<dbReference type="OrthoDB" id="626916at2"/>